<dbReference type="CDD" id="cd05403">
    <property type="entry name" value="NT_KNTase_like"/>
    <property type="match status" value="1"/>
</dbReference>
<keyword evidence="3" id="KW-0808">Transferase</keyword>
<keyword evidence="2" id="KW-1277">Toxin-antitoxin system</keyword>
<dbReference type="InterPro" id="IPR036388">
    <property type="entry name" value="WH-like_DNA-bd_sf"/>
</dbReference>
<dbReference type="Gene3D" id="1.10.10.10">
    <property type="entry name" value="Winged helix-like DNA-binding domain superfamily/Winged helix DNA-binding domain"/>
    <property type="match status" value="1"/>
</dbReference>
<dbReference type="GO" id="GO:0016779">
    <property type="term" value="F:nucleotidyltransferase activity"/>
    <property type="evidence" value="ECO:0007669"/>
    <property type="project" value="UniProtKB-KW"/>
</dbReference>
<dbReference type="Pfam" id="PF01909">
    <property type="entry name" value="NTP_transf_2"/>
    <property type="match status" value="1"/>
</dbReference>
<evidence type="ECO:0000256" key="5">
    <source>
        <dbReference type="ARBA" id="ARBA00022723"/>
    </source>
</evidence>
<dbReference type="GO" id="GO:0046872">
    <property type="term" value="F:metal ion binding"/>
    <property type="evidence" value="ECO:0007669"/>
    <property type="project" value="UniProtKB-KW"/>
</dbReference>
<dbReference type="GO" id="GO:0003700">
    <property type="term" value="F:DNA-binding transcription factor activity"/>
    <property type="evidence" value="ECO:0007669"/>
    <property type="project" value="InterPro"/>
</dbReference>
<evidence type="ECO:0000256" key="3">
    <source>
        <dbReference type="ARBA" id="ARBA00022679"/>
    </source>
</evidence>
<evidence type="ECO:0000259" key="10">
    <source>
        <dbReference type="PROSITE" id="PS50987"/>
    </source>
</evidence>
<evidence type="ECO:0000256" key="4">
    <source>
        <dbReference type="ARBA" id="ARBA00022695"/>
    </source>
</evidence>
<dbReference type="SUPFAM" id="SSF46785">
    <property type="entry name" value="Winged helix' DNA-binding domain"/>
    <property type="match status" value="1"/>
</dbReference>
<dbReference type="STRING" id="743718.Isova_1143"/>
<dbReference type="InterPro" id="IPR011991">
    <property type="entry name" value="ArsR-like_HTH"/>
</dbReference>
<accession>F6FRF6</accession>
<gene>
    <name evidence="11" type="ordered locus">Isova_1143</name>
</gene>
<dbReference type="PANTHER" id="PTHR33571">
    <property type="entry name" value="SSL8005 PROTEIN"/>
    <property type="match status" value="1"/>
</dbReference>
<comment type="cofactor">
    <cofactor evidence="1">
        <name>Mg(2+)</name>
        <dbReference type="ChEBI" id="CHEBI:18420"/>
    </cofactor>
</comment>
<organism evidence="12">
    <name type="scientific">Isoptericola variabilis (strain 225)</name>
    <dbReference type="NCBI Taxonomy" id="743718"/>
    <lineage>
        <taxon>Bacteria</taxon>
        <taxon>Bacillati</taxon>
        <taxon>Actinomycetota</taxon>
        <taxon>Actinomycetes</taxon>
        <taxon>Micrococcales</taxon>
        <taxon>Promicromonosporaceae</taxon>
        <taxon>Isoptericola</taxon>
    </lineage>
</organism>
<dbReference type="PANTHER" id="PTHR33571:SF14">
    <property type="entry name" value="PROTEIN ADENYLYLTRANSFERASE MJ0435-RELATED"/>
    <property type="match status" value="1"/>
</dbReference>
<dbReference type="InterPro" id="IPR043519">
    <property type="entry name" value="NT_sf"/>
</dbReference>
<reference evidence="11 12" key="1">
    <citation type="submission" date="2011-05" db="EMBL/GenBank/DDBJ databases">
        <title>Complete sequence of Isoptericola variabilis 225.</title>
        <authorList>
            <consortium name="US DOE Joint Genome Institute"/>
            <person name="Lucas S."/>
            <person name="Han J."/>
            <person name="Lapidus A."/>
            <person name="Cheng J.-F."/>
            <person name="Goodwin L."/>
            <person name="Pitluck S."/>
            <person name="Peters L."/>
            <person name="Mikhailova N."/>
            <person name="Zeytun A."/>
            <person name="Han C."/>
            <person name="Tapia R."/>
            <person name="Land M."/>
            <person name="Hauser L."/>
            <person name="Kyrpides N."/>
            <person name="Ivanova N."/>
            <person name="Pagani I."/>
            <person name="Siebers A."/>
            <person name="Allgaier M."/>
            <person name="Thelen M."/>
            <person name="Hugenholtz P."/>
            <person name="Gladden J."/>
            <person name="Woyke T."/>
        </authorList>
    </citation>
    <scope>NUCLEOTIDE SEQUENCE [LARGE SCALE GENOMIC DNA]</scope>
    <source>
        <strain evidence="12">225</strain>
    </source>
</reference>
<feature type="domain" description="HTH arsR-type" evidence="10">
    <location>
        <begin position="1"/>
        <end position="90"/>
    </location>
</feature>
<dbReference type="RefSeq" id="WP_013838309.1">
    <property type="nucleotide sequence ID" value="NC_015588.1"/>
</dbReference>
<dbReference type="Proteomes" id="UP000009236">
    <property type="component" value="Chromosome"/>
</dbReference>
<dbReference type="EMBL" id="CP002810">
    <property type="protein sequence ID" value="AEG43917.1"/>
    <property type="molecule type" value="Genomic_DNA"/>
</dbReference>
<evidence type="ECO:0000256" key="8">
    <source>
        <dbReference type="ARBA" id="ARBA00022842"/>
    </source>
</evidence>
<dbReference type="InterPro" id="IPR001845">
    <property type="entry name" value="HTH_ArsR_DNA-bd_dom"/>
</dbReference>
<evidence type="ECO:0000313" key="12">
    <source>
        <dbReference type="Proteomes" id="UP000009236"/>
    </source>
</evidence>
<dbReference type="AlphaFoldDB" id="F6FRF6"/>
<evidence type="ECO:0000256" key="6">
    <source>
        <dbReference type="ARBA" id="ARBA00022741"/>
    </source>
</evidence>
<dbReference type="Pfam" id="PF12840">
    <property type="entry name" value="HTH_20"/>
    <property type="match status" value="1"/>
</dbReference>
<proteinExistence type="inferred from homology"/>
<dbReference type="PROSITE" id="PS50987">
    <property type="entry name" value="HTH_ARSR_2"/>
    <property type="match status" value="1"/>
</dbReference>
<keyword evidence="5" id="KW-0479">Metal-binding</keyword>
<keyword evidence="6" id="KW-0547">Nucleotide-binding</keyword>
<name>F6FRF6_ISOV2</name>
<dbReference type="InterPro" id="IPR002934">
    <property type="entry name" value="Polymerase_NTP_transf_dom"/>
</dbReference>
<comment type="similarity">
    <text evidence="9">Belongs to the MntA antitoxin family.</text>
</comment>
<dbReference type="GO" id="GO:0005524">
    <property type="term" value="F:ATP binding"/>
    <property type="evidence" value="ECO:0007669"/>
    <property type="project" value="UniProtKB-KW"/>
</dbReference>
<keyword evidence="12" id="KW-1185">Reference proteome</keyword>
<dbReference type="InterPro" id="IPR036390">
    <property type="entry name" value="WH_DNA-bd_sf"/>
</dbReference>
<evidence type="ECO:0000256" key="7">
    <source>
        <dbReference type="ARBA" id="ARBA00022840"/>
    </source>
</evidence>
<dbReference type="SUPFAM" id="SSF81301">
    <property type="entry name" value="Nucleotidyltransferase"/>
    <property type="match status" value="1"/>
</dbReference>
<keyword evidence="7" id="KW-0067">ATP-binding</keyword>
<dbReference type="CDD" id="cd00090">
    <property type="entry name" value="HTH_ARSR"/>
    <property type="match status" value="1"/>
</dbReference>
<dbReference type="Gene3D" id="3.30.460.10">
    <property type="entry name" value="Beta Polymerase, domain 2"/>
    <property type="match status" value="1"/>
</dbReference>
<protein>
    <submittedName>
        <fullName evidence="11">DNA polymerase beta domain protein region</fullName>
    </submittedName>
</protein>
<dbReference type="HOGENOM" id="CLU_1426245_0_0_11"/>
<sequence length="190" mass="20699">MPQTVPFFRSELQEQVLRELHRSRVPLSASDVARQIGMPVSTVSREVRSLVASGVLTSRQSGRRTLVTLNDASPFVPGLRMILGATTTGRFRPSSPLAWKVAAHRKELRRLTAKYGLRRLRLVGSVARNEDGPDSDVDLMVDVPRGRSLGDLAAFADEARNLLGVDVDVVDSASVVADVARTVSREAVTL</sequence>
<evidence type="ECO:0000313" key="11">
    <source>
        <dbReference type="EMBL" id="AEG43917.1"/>
    </source>
</evidence>
<dbReference type="eggNOG" id="COG1669">
    <property type="taxonomic scope" value="Bacteria"/>
</dbReference>
<dbReference type="eggNOG" id="COG1414">
    <property type="taxonomic scope" value="Bacteria"/>
</dbReference>
<dbReference type="InterPro" id="IPR052038">
    <property type="entry name" value="Type-VII_TA_antitoxin"/>
</dbReference>
<evidence type="ECO:0000256" key="2">
    <source>
        <dbReference type="ARBA" id="ARBA00022649"/>
    </source>
</evidence>
<evidence type="ECO:0000256" key="9">
    <source>
        <dbReference type="ARBA" id="ARBA00038276"/>
    </source>
</evidence>
<evidence type="ECO:0000256" key="1">
    <source>
        <dbReference type="ARBA" id="ARBA00001946"/>
    </source>
</evidence>
<dbReference type="KEGG" id="iva:Isova_1143"/>
<keyword evidence="8" id="KW-0460">Magnesium</keyword>
<keyword evidence="4" id="KW-0548">Nucleotidyltransferase</keyword>